<dbReference type="HOGENOM" id="CLU_051368_4_0_1"/>
<evidence type="ECO:0000313" key="1">
    <source>
        <dbReference type="EMBL" id="KIK15763.1"/>
    </source>
</evidence>
<accession>A0A0C9Z7A1</accession>
<keyword evidence="2" id="KW-1185">Reference proteome</keyword>
<dbReference type="Proteomes" id="UP000054018">
    <property type="component" value="Unassembled WGS sequence"/>
</dbReference>
<dbReference type="AlphaFoldDB" id="A0A0C9Z7A1"/>
<evidence type="ECO:0000313" key="2">
    <source>
        <dbReference type="Proteomes" id="UP000054018"/>
    </source>
</evidence>
<reference evidence="1 2" key="1">
    <citation type="submission" date="2014-04" db="EMBL/GenBank/DDBJ databases">
        <authorList>
            <consortium name="DOE Joint Genome Institute"/>
            <person name="Kuo A."/>
            <person name="Kohler A."/>
            <person name="Costa M.D."/>
            <person name="Nagy L.G."/>
            <person name="Floudas D."/>
            <person name="Copeland A."/>
            <person name="Barry K.W."/>
            <person name="Cichocki N."/>
            <person name="Veneault-Fourrey C."/>
            <person name="LaButti K."/>
            <person name="Lindquist E.A."/>
            <person name="Lipzen A."/>
            <person name="Lundell T."/>
            <person name="Morin E."/>
            <person name="Murat C."/>
            <person name="Sun H."/>
            <person name="Tunlid A."/>
            <person name="Henrissat B."/>
            <person name="Grigoriev I.V."/>
            <person name="Hibbett D.S."/>
            <person name="Martin F."/>
            <person name="Nordberg H.P."/>
            <person name="Cantor M.N."/>
            <person name="Hua S.X."/>
        </authorList>
    </citation>
    <scope>NUCLEOTIDE SEQUENCE [LARGE SCALE GENOMIC DNA]</scope>
    <source>
        <strain evidence="1 2">441</strain>
    </source>
</reference>
<protein>
    <submittedName>
        <fullName evidence="1">Uncharacterized protein</fullName>
    </submittedName>
</protein>
<sequence length="210" mass="23228">MSLLTAFPRCAPVTLFLLLAVTSTVIARSLILRRRRRRFLDQAMNQRFAGDVRPSMPTSGTGTRRRQRVVGEKPALWEVWIQSPDDVGRDCGRVVCTDMKPVSIAYVDKEDGKGPLSHCPEKPPPLRTQRIFGSFHKRPRSSQEPPTLPSSFEVISSRPSHTSLLRISVLVAMPTPGCSASFSSSHEDSPLEGGRFPPIELGVVEMNVHG</sequence>
<organism evidence="1 2">
    <name type="scientific">Pisolithus microcarpus 441</name>
    <dbReference type="NCBI Taxonomy" id="765257"/>
    <lineage>
        <taxon>Eukaryota</taxon>
        <taxon>Fungi</taxon>
        <taxon>Dikarya</taxon>
        <taxon>Basidiomycota</taxon>
        <taxon>Agaricomycotina</taxon>
        <taxon>Agaricomycetes</taxon>
        <taxon>Agaricomycetidae</taxon>
        <taxon>Boletales</taxon>
        <taxon>Sclerodermatineae</taxon>
        <taxon>Pisolithaceae</taxon>
        <taxon>Pisolithus</taxon>
    </lineage>
</organism>
<dbReference type="EMBL" id="KN833878">
    <property type="protein sequence ID" value="KIK15763.1"/>
    <property type="molecule type" value="Genomic_DNA"/>
</dbReference>
<proteinExistence type="predicted"/>
<gene>
    <name evidence="1" type="ORF">PISMIDRAFT_686962</name>
</gene>
<name>A0A0C9Z7A1_9AGAM</name>
<dbReference type="OrthoDB" id="3256943at2759"/>
<reference evidence="2" key="2">
    <citation type="submission" date="2015-01" db="EMBL/GenBank/DDBJ databases">
        <title>Evolutionary Origins and Diversification of the Mycorrhizal Mutualists.</title>
        <authorList>
            <consortium name="DOE Joint Genome Institute"/>
            <consortium name="Mycorrhizal Genomics Consortium"/>
            <person name="Kohler A."/>
            <person name="Kuo A."/>
            <person name="Nagy L.G."/>
            <person name="Floudas D."/>
            <person name="Copeland A."/>
            <person name="Barry K.W."/>
            <person name="Cichocki N."/>
            <person name="Veneault-Fourrey C."/>
            <person name="LaButti K."/>
            <person name="Lindquist E.A."/>
            <person name="Lipzen A."/>
            <person name="Lundell T."/>
            <person name="Morin E."/>
            <person name="Murat C."/>
            <person name="Riley R."/>
            <person name="Ohm R."/>
            <person name="Sun H."/>
            <person name="Tunlid A."/>
            <person name="Henrissat B."/>
            <person name="Grigoriev I.V."/>
            <person name="Hibbett D.S."/>
            <person name="Martin F."/>
        </authorList>
    </citation>
    <scope>NUCLEOTIDE SEQUENCE [LARGE SCALE GENOMIC DNA]</scope>
    <source>
        <strain evidence="2">441</strain>
    </source>
</reference>